<dbReference type="InterPro" id="IPR011051">
    <property type="entry name" value="RmlC_Cupin_sf"/>
</dbReference>
<dbReference type="InterPro" id="IPR014710">
    <property type="entry name" value="RmlC-like_jellyroll"/>
</dbReference>
<sequence length="161" mass="17213">MDTKKQAKSFIRQAGEGERRWFHGGGVHTWLATAEATDGASLIYRDAMESGKVTPMHIHPDTDEALYILSGEILINLDGVEQRVGAGGLVMALRGQPHAFKVTAENTSLLCFQTPGNAQGFYMGASVPLDSEGSGVVDFDLIRESGRINGGIVIVGPPPFD</sequence>
<dbReference type="SUPFAM" id="SSF51182">
    <property type="entry name" value="RmlC-like cupins"/>
    <property type="match status" value="1"/>
</dbReference>
<dbReference type="Pfam" id="PF07883">
    <property type="entry name" value="Cupin_2"/>
    <property type="match status" value="1"/>
</dbReference>
<dbReference type="InterPro" id="IPR053146">
    <property type="entry name" value="QDO-like"/>
</dbReference>
<dbReference type="AlphaFoldDB" id="A0A0S2LWZ1"/>
<dbReference type="OrthoDB" id="9794183at2"/>
<reference evidence="2 3" key="2">
    <citation type="journal article" date="2016" name="J. Biotechnol.">
        <title>Complete genome sequence of Arthrobacter alpinus ERGS4:06, a yellow pigmented bacterium tolerant to cold and radiations isolated from Sikkim Himalaya.</title>
        <authorList>
            <person name="Kumar R."/>
            <person name="Singh D."/>
            <person name="Swarnkar M.K."/>
            <person name="Singh A.K."/>
            <person name="Kumar S."/>
        </authorList>
    </citation>
    <scope>NUCLEOTIDE SEQUENCE [LARGE SCALE GENOMIC DNA]</scope>
    <source>
        <strain evidence="2 3">ERGS4:06</strain>
    </source>
</reference>
<accession>A0A0S2LWZ1</accession>
<dbReference type="PANTHER" id="PTHR36440:SF1">
    <property type="entry name" value="PUTATIVE (AFU_ORTHOLOGUE AFUA_8G07350)-RELATED"/>
    <property type="match status" value="1"/>
</dbReference>
<reference evidence="3" key="1">
    <citation type="submission" date="2015-11" db="EMBL/GenBank/DDBJ databases">
        <authorList>
            <person name="Kumar R."/>
            <person name="Singh D."/>
            <person name="Swarnkar M.K."/>
            <person name="Singh A.K."/>
            <person name="Kumar S."/>
        </authorList>
    </citation>
    <scope>NUCLEOTIDE SEQUENCE [LARGE SCALE GENOMIC DNA]</scope>
    <source>
        <strain evidence="3">ERGS4:06</strain>
    </source>
</reference>
<evidence type="ECO:0000313" key="3">
    <source>
        <dbReference type="Proteomes" id="UP000059574"/>
    </source>
</evidence>
<dbReference type="Proteomes" id="UP000059574">
    <property type="component" value="Chromosome"/>
</dbReference>
<name>A0A0S2LWZ1_9MICC</name>
<feature type="domain" description="Cupin type-2" evidence="1">
    <location>
        <begin position="48"/>
        <end position="106"/>
    </location>
</feature>
<dbReference type="Gene3D" id="2.60.120.10">
    <property type="entry name" value="Jelly Rolls"/>
    <property type="match status" value="1"/>
</dbReference>
<dbReference type="PANTHER" id="PTHR36440">
    <property type="entry name" value="PUTATIVE (AFU_ORTHOLOGUE AFUA_8G07350)-RELATED"/>
    <property type="match status" value="1"/>
</dbReference>
<dbReference type="EMBL" id="CP013200">
    <property type="protein sequence ID" value="ALO65814.1"/>
    <property type="molecule type" value="Genomic_DNA"/>
</dbReference>
<dbReference type="RefSeq" id="WP_062286443.1">
    <property type="nucleotide sequence ID" value="NZ_CP013200.1"/>
</dbReference>
<dbReference type="InterPro" id="IPR013096">
    <property type="entry name" value="Cupin_2"/>
</dbReference>
<proteinExistence type="predicted"/>
<organism evidence="2 3">
    <name type="scientific">Arthrobacter alpinus</name>
    <dbReference type="NCBI Taxonomy" id="656366"/>
    <lineage>
        <taxon>Bacteria</taxon>
        <taxon>Bacillati</taxon>
        <taxon>Actinomycetota</taxon>
        <taxon>Actinomycetes</taxon>
        <taxon>Micrococcales</taxon>
        <taxon>Micrococcaceae</taxon>
        <taxon>Arthrobacter</taxon>
    </lineage>
</organism>
<protein>
    <submittedName>
        <fullName evidence="2">Cupin</fullName>
    </submittedName>
</protein>
<gene>
    <name evidence="2" type="ORF">AS189_04050</name>
</gene>
<evidence type="ECO:0000313" key="2">
    <source>
        <dbReference type="EMBL" id="ALO65814.1"/>
    </source>
</evidence>
<evidence type="ECO:0000259" key="1">
    <source>
        <dbReference type="Pfam" id="PF07883"/>
    </source>
</evidence>